<keyword evidence="9" id="KW-1185">Reference proteome</keyword>
<dbReference type="HOGENOM" id="CLU_121376_0_0_7"/>
<gene>
    <name evidence="8" type="ORF">CCV52592_2108</name>
</gene>
<organism evidence="8 9">
    <name type="scientific">Campylobacter curvus (strain 525.92)</name>
    <dbReference type="NCBI Taxonomy" id="360105"/>
    <lineage>
        <taxon>Bacteria</taxon>
        <taxon>Pseudomonadati</taxon>
        <taxon>Campylobacterota</taxon>
        <taxon>Epsilonproteobacteria</taxon>
        <taxon>Campylobacterales</taxon>
        <taxon>Campylobacteraceae</taxon>
        <taxon>Campylobacter</taxon>
    </lineage>
</organism>
<keyword evidence="3 6" id="KW-0812">Transmembrane</keyword>
<feature type="transmembrane region" description="Helical" evidence="6">
    <location>
        <begin position="97"/>
        <end position="118"/>
    </location>
</feature>
<evidence type="ECO:0000256" key="2">
    <source>
        <dbReference type="ARBA" id="ARBA00022475"/>
    </source>
</evidence>
<evidence type="ECO:0000313" key="9">
    <source>
        <dbReference type="Proteomes" id="UP000006380"/>
    </source>
</evidence>
<dbReference type="OrthoDB" id="5349007at2"/>
<dbReference type="AlphaFoldDB" id="A7H150"/>
<dbReference type="InterPro" id="IPR051791">
    <property type="entry name" value="Pra-immunoreactive"/>
</dbReference>
<dbReference type="Proteomes" id="UP000006380">
    <property type="component" value="Chromosome"/>
</dbReference>
<sequence>MPKQKAAIAPVWLRVKAFIIDMFVILMPILYFTTYVVLGSKERFAASQLSIAACNAAFGLIMCLFFSISAQTPGYKAQQIYLINLRNGCKIGFLHAILRYVCFILAGFSIVGLLLCFLRKDRLNLHDILTHSAAVCKKE</sequence>
<evidence type="ECO:0000256" key="1">
    <source>
        <dbReference type="ARBA" id="ARBA00004651"/>
    </source>
</evidence>
<keyword evidence="5 6" id="KW-0472">Membrane</keyword>
<dbReference type="Pfam" id="PF06271">
    <property type="entry name" value="RDD"/>
    <property type="match status" value="1"/>
</dbReference>
<evidence type="ECO:0000256" key="3">
    <source>
        <dbReference type="ARBA" id="ARBA00022692"/>
    </source>
</evidence>
<dbReference type="KEGG" id="ccv:CCV52592_2108"/>
<proteinExistence type="predicted"/>
<dbReference type="EMBL" id="CP000767">
    <property type="protein sequence ID" value="EAU00801.1"/>
    <property type="molecule type" value="Genomic_DNA"/>
</dbReference>
<evidence type="ECO:0000256" key="5">
    <source>
        <dbReference type="ARBA" id="ARBA00023136"/>
    </source>
</evidence>
<dbReference type="STRING" id="360105.CCV52592_2108"/>
<evidence type="ECO:0000256" key="6">
    <source>
        <dbReference type="SAM" id="Phobius"/>
    </source>
</evidence>
<dbReference type="InterPro" id="IPR010432">
    <property type="entry name" value="RDD"/>
</dbReference>
<reference evidence="8" key="1">
    <citation type="submission" date="2016-07" db="EMBL/GenBank/DDBJ databases">
        <title>Comparative genomics of the Campylobacter concisus group.</title>
        <authorList>
            <person name="Miller W.G."/>
            <person name="Yee E."/>
            <person name="Chapman M.H."/>
            <person name="Huynh S."/>
            <person name="Bono J.L."/>
            <person name="On S.L.W."/>
            <person name="StLeger J."/>
            <person name="Foster G."/>
            <person name="Parker C.T."/>
        </authorList>
    </citation>
    <scope>NUCLEOTIDE SEQUENCE</scope>
    <source>
        <strain evidence="8">525.92</strain>
    </source>
</reference>
<evidence type="ECO:0000256" key="4">
    <source>
        <dbReference type="ARBA" id="ARBA00022989"/>
    </source>
</evidence>
<dbReference type="PANTHER" id="PTHR36115">
    <property type="entry name" value="PROLINE-RICH ANTIGEN HOMOLOG-RELATED"/>
    <property type="match status" value="1"/>
</dbReference>
<protein>
    <recommendedName>
        <fullName evidence="7">RDD domain-containing protein</fullName>
    </recommendedName>
</protein>
<dbReference type="GO" id="GO:0005886">
    <property type="term" value="C:plasma membrane"/>
    <property type="evidence" value="ECO:0007669"/>
    <property type="project" value="UniProtKB-SubCell"/>
</dbReference>
<dbReference type="RefSeq" id="WP_011992878.1">
    <property type="nucleotide sequence ID" value="NC_009715.2"/>
</dbReference>
<keyword evidence="2" id="KW-1003">Cell membrane</keyword>
<comment type="subcellular location">
    <subcellularLocation>
        <location evidence="1">Cell membrane</location>
        <topology evidence="1">Multi-pass membrane protein</topology>
    </subcellularLocation>
</comment>
<feature type="transmembrane region" description="Helical" evidence="6">
    <location>
        <begin position="17"/>
        <end position="37"/>
    </location>
</feature>
<dbReference type="PANTHER" id="PTHR36115:SF6">
    <property type="entry name" value="PROLINE-RICH ANTIGEN HOMOLOG"/>
    <property type="match status" value="1"/>
</dbReference>
<feature type="transmembrane region" description="Helical" evidence="6">
    <location>
        <begin position="49"/>
        <end position="68"/>
    </location>
</feature>
<evidence type="ECO:0000313" key="8">
    <source>
        <dbReference type="EMBL" id="EAU00801.1"/>
    </source>
</evidence>
<feature type="domain" description="RDD" evidence="7">
    <location>
        <begin position="9"/>
        <end position="130"/>
    </location>
</feature>
<name>A7H150_CAMC5</name>
<keyword evidence="4 6" id="KW-1133">Transmembrane helix</keyword>
<accession>A7H150</accession>
<evidence type="ECO:0000259" key="7">
    <source>
        <dbReference type="Pfam" id="PF06271"/>
    </source>
</evidence>